<evidence type="ECO:0000259" key="7">
    <source>
        <dbReference type="Pfam" id="PF13439"/>
    </source>
</evidence>
<evidence type="ECO:0000256" key="3">
    <source>
        <dbReference type="ARBA" id="ARBA00022989"/>
    </source>
</evidence>
<feature type="domain" description="Glycosyltransferase subfamily 4-like N-terminal" evidence="7">
    <location>
        <begin position="504"/>
        <end position="667"/>
    </location>
</feature>
<keyword evidence="8" id="KW-0808">Transferase</keyword>
<keyword evidence="4 5" id="KW-0472">Membrane</keyword>
<dbReference type="Pfam" id="PF01943">
    <property type="entry name" value="Polysacc_synt"/>
    <property type="match status" value="1"/>
</dbReference>
<reference evidence="8 9" key="1">
    <citation type="journal article" date="2010" name="Stand. Genomic Sci.">
        <title>Complete genome sequence of Meiothermus silvanus type strain (VI-R2).</title>
        <authorList>
            <person name="Sikorski J."/>
            <person name="Tindall B.J."/>
            <person name="Lowry S."/>
            <person name="Lucas S."/>
            <person name="Nolan M."/>
            <person name="Copeland A."/>
            <person name="Glavina Del Rio T."/>
            <person name="Tice H."/>
            <person name="Cheng J.F."/>
            <person name="Han C."/>
            <person name="Pitluck S."/>
            <person name="Liolios K."/>
            <person name="Ivanova N."/>
            <person name="Mavromatis K."/>
            <person name="Mikhailova N."/>
            <person name="Pati A."/>
            <person name="Goodwin L."/>
            <person name="Chen A."/>
            <person name="Palaniappan K."/>
            <person name="Land M."/>
            <person name="Hauser L."/>
            <person name="Chang Y.J."/>
            <person name="Jeffries C.D."/>
            <person name="Rohde M."/>
            <person name="Goker M."/>
            <person name="Woyke T."/>
            <person name="Bristow J."/>
            <person name="Eisen J.A."/>
            <person name="Markowitz V."/>
            <person name="Hugenholtz P."/>
            <person name="Kyrpides N.C."/>
            <person name="Klenk H.P."/>
            <person name="Lapidus A."/>
        </authorList>
    </citation>
    <scope>NUCLEOTIDE SEQUENCE [LARGE SCALE GENOMIC DNA]</scope>
    <source>
        <strain evidence="9">ATCC 700542 / DSM 9946 / VI-R2</strain>
    </source>
</reference>
<dbReference type="EMBL" id="CP002042">
    <property type="protein sequence ID" value="ADH64790.1"/>
    <property type="molecule type" value="Genomic_DNA"/>
</dbReference>
<comment type="subcellular location">
    <subcellularLocation>
        <location evidence="1">Membrane</location>
        <topology evidence="1">Multi-pass membrane protein</topology>
    </subcellularLocation>
</comment>
<dbReference type="GO" id="GO:0016757">
    <property type="term" value="F:glycosyltransferase activity"/>
    <property type="evidence" value="ECO:0007669"/>
    <property type="project" value="InterPro"/>
</dbReference>
<keyword evidence="9" id="KW-1185">Reference proteome</keyword>
<feature type="transmembrane region" description="Helical" evidence="5">
    <location>
        <begin position="146"/>
        <end position="167"/>
    </location>
</feature>
<proteinExistence type="predicted"/>
<evidence type="ECO:0000256" key="2">
    <source>
        <dbReference type="ARBA" id="ARBA00022692"/>
    </source>
</evidence>
<feature type="domain" description="Glycosyl transferase family 1" evidence="6">
    <location>
        <begin position="678"/>
        <end position="854"/>
    </location>
</feature>
<feature type="transmembrane region" description="Helical" evidence="5">
    <location>
        <begin position="86"/>
        <end position="107"/>
    </location>
</feature>
<feature type="transmembrane region" description="Helical" evidence="5">
    <location>
        <begin position="173"/>
        <end position="194"/>
    </location>
</feature>
<evidence type="ECO:0000313" key="8">
    <source>
        <dbReference type="EMBL" id="ADH64790.1"/>
    </source>
</evidence>
<protein>
    <submittedName>
        <fullName evidence="8">Glycosyl transferase group 1</fullName>
    </submittedName>
</protein>
<feature type="transmembrane region" description="Helical" evidence="5">
    <location>
        <begin position="113"/>
        <end position="134"/>
    </location>
</feature>
<dbReference type="Pfam" id="PF00534">
    <property type="entry name" value="Glycos_transf_1"/>
    <property type="match status" value="1"/>
</dbReference>
<evidence type="ECO:0000259" key="6">
    <source>
        <dbReference type="Pfam" id="PF00534"/>
    </source>
</evidence>
<keyword evidence="2 5" id="KW-0812">Transmembrane</keyword>
<feature type="transmembrane region" description="Helical" evidence="5">
    <location>
        <begin position="455"/>
        <end position="474"/>
    </location>
</feature>
<dbReference type="GO" id="GO:0016020">
    <property type="term" value="C:membrane"/>
    <property type="evidence" value="ECO:0007669"/>
    <property type="project" value="UniProtKB-SubCell"/>
</dbReference>
<feature type="transmembrane region" description="Helical" evidence="5">
    <location>
        <begin position="367"/>
        <end position="385"/>
    </location>
</feature>
<feature type="transmembrane region" description="Helical" evidence="5">
    <location>
        <begin position="423"/>
        <end position="443"/>
    </location>
</feature>
<evidence type="ECO:0000256" key="4">
    <source>
        <dbReference type="ARBA" id="ARBA00023136"/>
    </source>
</evidence>
<dbReference type="InterPro" id="IPR001296">
    <property type="entry name" value="Glyco_trans_1"/>
</dbReference>
<dbReference type="CAZy" id="GT4">
    <property type="family name" value="Glycosyltransferase Family 4"/>
</dbReference>
<feature type="transmembrane region" description="Helical" evidence="5">
    <location>
        <begin position="255"/>
        <end position="280"/>
    </location>
</feature>
<feature type="transmembrane region" description="Helical" evidence="5">
    <location>
        <begin position="44"/>
        <end position="65"/>
    </location>
</feature>
<sequence>MLTKAVRNGLWNAVSTLASALTGIMVSVIVIRTLDTQAYGEVSYFAWLAGLLSALGVLAFPTALTRFISELRGQGRPREGEALAAWVSRGLLTLNALIGLALLVWAWRSPYPLSLYLTIIAPLPFLNALSRLLTSSFWGNEEYRPAAISLVLASFVQLGIAAAAALLHWGKPGFLLALLSLSAIGSISLFFYALRKGTQRHLFRLQPGPTHATVLLYLAFSFPMILHTIFEMIVWQRSEVYFLAQLSTQAQIGFYSLAFTIYSLCVGMGYALVGGFFPAIARDFGAGDWVRVREKIAQGVVLITLFATPLSFGALTMLGTVIYWLYGVKMFPSVPVAQILFLGLIPSLLVTVTGLTLGAIRRPWATIPLGFAASALNIGLDYLLIPQYEAIGAAFANTGSQVFYTLGAYWVLLRVIGVTGRLYLPWISLGTIVFLGFITTYLIPHWLVGRGLDWLAIPVAGVLYLGAVWRLGYVRVLQEREGYRVLHILGNRVLPKNPDAEGTSGVVRAALEIARAQAHQGYEVWAAAVGKEAWEHEWQGVRLVSLRSANIPVLRLAGRELDLRVHLPFVRLCLLEAFDIVHTHLYDYVRGLRARARVIHFHGDPLTQVYQGQSPALKPGDFRLVARHSQAQVGVSRFITRQLQRGFSRYGLEGQVYCVYNGVDTERFHPHRYLGQRHALRQEWGIAEEETVFLFVGAIVLEKGVIHLARAFSRLSQRHPKVHLVLAGSSKLWGSQLSDHDPHQAYVEGVRRSLEGSNAHFLGSLSPAQIPAVYAAVDVIVIPSVMEEAFALVALEAMASGKPVIASATGGLPEVVRPEAGLLVPPGDEAALEAAMLALAEDPLARQSRGLAAREITLGFTWAHAVERLEQVYRAALQRHHPPSRLAEAPYPEEARTHA</sequence>
<dbReference type="Gene3D" id="3.40.50.2000">
    <property type="entry name" value="Glycogen Phosphorylase B"/>
    <property type="match status" value="2"/>
</dbReference>
<dbReference type="InterPro" id="IPR002797">
    <property type="entry name" value="Polysacc_synth"/>
</dbReference>
<dbReference type="PANTHER" id="PTHR45947">
    <property type="entry name" value="SULFOQUINOVOSYL TRANSFERASE SQD2"/>
    <property type="match status" value="1"/>
</dbReference>
<name>D7BDH0_ALLS1</name>
<dbReference type="Pfam" id="PF13439">
    <property type="entry name" value="Glyco_transf_4"/>
    <property type="match status" value="1"/>
</dbReference>
<dbReference type="eggNOG" id="COG2244">
    <property type="taxonomic scope" value="Bacteria"/>
</dbReference>
<dbReference type="OrthoDB" id="34000at2"/>
<dbReference type="Proteomes" id="UP000001916">
    <property type="component" value="Chromosome"/>
</dbReference>
<dbReference type="SUPFAM" id="SSF53756">
    <property type="entry name" value="UDP-Glycosyltransferase/glycogen phosphorylase"/>
    <property type="match status" value="1"/>
</dbReference>
<dbReference type="InterPro" id="IPR050194">
    <property type="entry name" value="Glycosyltransferase_grp1"/>
</dbReference>
<feature type="transmembrane region" description="Helical" evidence="5">
    <location>
        <begin position="300"/>
        <end position="326"/>
    </location>
</feature>
<dbReference type="CDD" id="cd13128">
    <property type="entry name" value="MATE_Wzx_like"/>
    <property type="match status" value="1"/>
</dbReference>
<dbReference type="AlphaFoldDB" id="D7BDH0"/>
<feature type="transmembrane region" description="Helical" evidence="5">
    <location>
        <begin position="12"/>
        <end position="32"/>
    </location>
</feature>
<dbReference type="InterPro" id="IPR028098">
    <property type="entry name" value="Glyco_trans_4-like_N"/>
</dbReference>
<evidence type="ECO:0000256" key="5">
    <source>
        <dbReference type="SAM" id="Phobius"/>
    </source>
</evidence>
<evidence type="ECO:0000256" key="1">
    <source>
        <dbReference type="ARBA" id="ARBA00004141"/>
    </source>
</evidence>
<dbReference type="PANTHER" id="PTHR45947:SF3">
    <property type="entry name" value="SULFOQUINOVOSYL TRANSFERASE SQD2"/>
    <property type="match status" value="1"/>
</dbReference>
<dbReference type="HOGENOM" id="CLU_319532_0_0_0"/>
<dbReference type="CDD" id="cd03801">
    <property type="entry name" value="GT4_PimA-like"/>
    <property type="match status" value="1"/>
</dbReference>
<dbReference type="eggNOG" id="COG0297">
    <property type="taxonomic scope" value="Bacteria"/>
</dbReference>
<keyword evidence="3 5" id="KW-1133">Transmembrane helix</keyword>
<dbReference type="RefSeq" id="WP_013159322.1">
    <property type="nucleotide sequence ID" value="NC_014212.1"/>
</dbReference>
<gene>
    <name evidence="8" type="ordered locus">Mesil_2950</name>
</gene>
<evidence type="ECO:0000313" key="9">
    <source>
        <dbReference type="Proteomes" id="UP000001916"/>
    </source>
</evidence>
<feature type="transmembrane region" description="Helical" evidence="5">
    <location>
        <begin position="338"/>
        <end position="360"/>
    </location>
</feature>
<organism evidence="8 9">
    <name type="scientific">Allomeiothermus silvanus (strain ATCC 700542 / DSM 9946 / NBRC 106475 / NCIMB 13440 / VI-R2)</name>
    <name type="common">Thermus silvanus</name>
    <dbReference type="NCBI Taxonomy" id="526227"/>
    <lineage>
        <taxon>Bacteria</taxon>
        <taxon>Thermotogati</taxon>
        <taxon>Deinococcota</taxon>
        <taxon>Deinococci</taxon>
        <taxon>Thermales</taxon>
        <taxon>Thermaceae</taxon>
        <taxon>Allomeiothermus</taxon>
    </lineage>
</organism>
<feature type="transmembrane region" description="Helical" evidence="5">
    <location>
        <begin position="391"/>
        <end position="411"/>
    </location>
</feature>
<feature type="transmembrane region" description="Helical" evidence="5">
    <location>
        <begin position="214"/>
        <end position="235"/>
    </location>
</feature>
<dbReference type="KEGG" id="msv:Mesil_2950"/>
<dbReference type="STRING" id="526227.Mesil_2950"/>
<accession>D7BDH0</accession>